<sequence length="95" mass="10798">MKLISVTFCRIINVGLMFVKDKLEYELTVGYRTSASAVLIARDRIIKEQLLPLHEINFTVRFDECDEKRAVGLSTELVTREYVDVIIGPTCSNGM</sequence>
<protein>
    <recommendedName>
        <fullName evidence="5">Receptor ligand binding region domain-containing protein</fullName>
    </recommendedName>
</protein>
<dbReference type="SUPFAM" id="SSF53822">
    <property type="entry name" value="Periplasmic binding protein-like I"/>
    <property type="match status" value="1"/>
</dbReference>
<evidence type="ECO:0000259" key="5">
    <source>
        <dbReference type="Pfam" id="PF01094"/>
    </source>
</evidence>
<evidence type="ECO:0000256" key="1">
    <source>
        <dbReference type="ARBA" id="ARBA00004370"/>
    </source>
</evidence>
<name>A0A0D8X9G7_DICVI</name>
<feature type="domain" description="Receptor ligand binding region" evidence="5">
    <location>
        <begin position="35"/>
        <end position="92"/>
    </location>
</feature>
<evidence type="ECO:0000313" key="7">
    <source>
        <dbReference type="Proteomes" id="UP000053766"/>
    </source>
</evidence>
<accession>A0A0D8X9G7</accession>
<dbReference type="Proteomes" id="UP000053766">
    <property type="component" value="Unassembled WGS sequence"/>
</dbReference>
<dbReference type="EMBL" id="KN717434">
    <property type="protein sequence ID" value="KJH40269.1"/>
    <property type="molecule type" value="Genomic_DNA"/>
</dbReference>
<dbReference type="Pfam" id="PF01094">
    <property type="entry name" value="ANF_receptor"/>
    <property type="match status" value="1"/>
</dbReference>
<keyword evidence="2" id="KW-0812">Transmembrane</keyword>
<keyword evidence="7" id="KW-1185">Reference proteome</keyword>
<evidence type="ECO:0000256" key="2">
    <source>
        <dbReference type="ARBA" id="ARBA00022692"/>
    </source>
</evidence>
<proteinExistence type="predicted"/>
<evidence type="ECO:0000313" key="6">
    <source>
        <dbReference type="EMBL" id="KJH40269.1"/>
    </source>
</evidence>
<reference evidence="7" key="2">
    <citation type="journal article" date="2016" name="Sci. Rep.">
        <title>Dictyocaulus viviparus genome, variome and transcriptome elucidate lungworm biology and support future intervention.</title>
        <authorList>
            <person name="McNulty S.N."/>
            <person name="Strube C."/>
            <person name="Rosa B.A."/>
            <person name="Martin J.C."/>
            <person name="Tyagi R."/>
            <person name="Choi Y.J."/>
            <person name="Wang Q."/>
            <person name="Hallsworth Pepin K."/>
            <person name="Zhang X."/>
            <person name="Ozersky P."/>
            <person name="Wilson R.K."/>
            <person name="Sternberg P.W."/>
            <person name="Gasser R.B."/>
            <person name="Mitreva M."/>
        </authorList>
    </citation>
    <scope>NUCLEOTIDE SEQUENCE [LARGE SCALE GENOMIC DNA]</scope>
    <source>
        <strain evidence="7">HannoverDv2000</strain>
    </source>
</reference>
<dbReference type="AlphaFoldDB" id="A0A0D8X9G7"/>
<dbReference type="InterPro" id="IPR028082">
    <property type="entry name" value="Peripla_BP_I"/>
</dbReference>
<organism evidence="6 7">
    <name type="scientific">Dictyocaulus viviparus</name>
    <name type="common">Bovine lungworm</name>
    <dbReference type="NCBI Taxonomy" id="29172"/>
    <lineage>
        <taxon>Eukaryota</taxon>
        <taxon>Metazoa</taxon>
        <taxon>Ecdysozoa</taxon>
        <taxon>Nematoda</taxon>
        <taxon>Chromadorea</taxon>
        <taxon>Rhabditida</taxon>
        <taxon>Rhabditina</taxon>
        <taxon>Rhabditomorpha</taxon>
        <taxon>Strongyloidea</taxon>
        <taxon>Metastrongylidae</taxon>
        <taxon>Dictyocaulus</taxon>
    </lineage>
</organism>
<reference evidence="6 7" key="1">
    <citation type="submission" date="2013-11" db="EMBL/GenBank/DDBJ databases">
        <title>Draft genome of the bovine lungworm Dictyocaulus viviparus.</title>
        <authorList>
            <person name="Mitreva M."/>
        </authorList>
    </citation>
    <scope>NUCLEOTIDE SEQUENCE [LARGE SCALE GENOMIC DNA]</scope>
    <source>
        <strain evidence="6 7">HannoverDv2000</strain>
    </source>
</reference>
<dbReference type="Gene3D" id="3.40.50.2300">
    <property type="match status" value="1"/>
</dbReference>
<evidence type="ECO:0000256" key="3">
    <source>
        <dbReference type="ARBA" id="ARBA00022989"/>
    </source>
</evidence>
<dbReference type="InterPro" id="IPR001828">
    <property type="entry name" value="ANF_lig-bd_rcpt"/>
</dbReference>
<comment type="subcellular location">
    <subcellularLocation>
        <location evidence="1">Membrane</location>
    </subcellularLocation>
</comment>
<dbReference type="OrthoDB" id="5851278at2759"/>
<dbReference type="STRING" id="29172.A0A0D8X9G7"/>
<dbReference type="GO" id="GO:0016020">
    <property type="term" value="C:membrane"/>
    <property type="evidence" value="ECO:0007669"/>
    <property type="project" value="UniProtKB-SubCell"/>
</dbReference>
<keyword evidence="3" id="KW-1133">Transmembrane helix</keyword>
<gene>
    <name evidence="6" type="ORF">DICVIV_13791</name>
</gene>
<keyword evidence="4" id="KW-0472">Membrane</keyword>
<evidence type="ECO:0000256" key="4">
    <source>
        <dbReference type="ARBA" id="ARBA00023136"/>
    </source>
</evidence>